<sequence>MLEPKNSVKRILETDHPTPYSQITTYSDGSASGVDFSEATFYDEAGNVIEPPMDSDTDLITPLSDGTSDGTWSSGSGYSCVKGVKVLGWYSYPKIEMSFKADFCTYVGAYDEISRVYSPYMNVFDWEQPLNQGVYRDKETSEYSAYGGISAKVRRYEDSNATLEHVYLRVQNDTYWVDSTFD</sequence>
<dbReference type="EMBL" id="SZPU01000018">
    <property type="protein sequence ID" value="TKI71362.1"/>
    <property type="molecule type" value="Genomic_DNA"/>
</dbReference>
<evidence type="ECO:0000313" key="3">
    <source>
        <dbReference type="Proteomes" id="UP000308744"/>
    </source>
</evidence>
<reference evidence="2 3" key="1">
    <citation type="submission" date="2019-04" db="EMBL/GenBank/DDBJ databases">
        <title>Lysinibacillus genome sequencing.</title>
        <authorList>
            <person name="Dunlap C."/>
        </authorList>
    </citation>
    <scope>NUCLEOTIDE SEQUENCE [LARGE SCALE GENOMIC DNA]</scope>
    <source>
        <strain evidence="2 3">CCTCC AB 2010389</strain>
    </source>
</reference>
<evidence type="ECO:0000313" key="2">
    <source>
        <dbReference type="EMBL" id="TKI71362.1"/>
    </source>
</evidence>
<proteinExistence type="predicted"/>
<dbReference type="Proteomes" id="UP000308744">
    <property type="component" value="Unassembled WGS sequence"/>
</dbReference>
<dbReference type="RefSeq" id="WP_107895646.1">
    <property type="nucleotide sequence ID" value="NZ_PYWM01000012.1"/>
</dbReference>
<protein>
    <submittedName>
        <fullName evidence="2">Uncharacterized protein</fullName>
    </submittedName>
</protein>
<name>A0A4U2ZCC4_9BACI</name>
<keyword evidence="3" id="KW-1185">Reference proteome</keyword>
<feature type="region of interest" description="Disordered" evidence="1">
    <location>
        <begin position="51"/>
        <end position="74"/>
    </location>
</feature>
<accession>A0A4U2ZCC4</accession>
<organism evidence="2 3">
    <name type="scientific">Lysinibacillus mangiferihumi</name>
    <dbReference type="NCBI Taxonomy" id="1130819"/>
    <lineage>
        <taxon>Bacteria</taxon>
        <taxon>Bacillati</taxon>
        <taxon>Bacillota</taxon>
        <taxon>Bacilli</taxon>
        <taxon>Bacillales</taxon>
        <taxon>Bacillaceae</taxon>
        <taxon>Lysinibacillus</taxon>
    </lineage>
</organism>
<dbReference type="AlphaFoldDB" id="A0A4U2ZCC4"/>
<gene>
    <name evidence="2" type="ORF">FC756_06015</name>
</gene>
<feature type="compositionally biased region" description="Low complexity" evidence="1">
    <location>
        <begin position="64"/>
        <end position="74"/>
    </location>
</feature>
<comment type="caution">
    <text evidence="2">The sequence shown here is derived from an EMBL/GenBank/DDBJ whole genome shotgun (WGS) entry which is preliminary data.</text>
</comment>
<evidence type="ECO:0000256" key="1">
    <source>
        <dbReference type="SAM" id="MobiDB-lite"/>
    </source>
</evidence>